<comment type="caution">
    <text evidence="15">Lacks conserved residue(s) required for the propagation of feature annotation.</text>
</comment>
<evidence type="ECO:0000313" key="18">
    <source>
        <dbReference type="EnsemblMetazoa" id="XP_019856075.1"/>
    </source>
</evidence>
<dbReference type="FunFam" id="2.20.100.10:FF:000007">
    <property type="entry name" value="Thrombospondin 1"/>
    <property type="match status" value="1"/>
</dbReference>
<dbReference type="Gene3D" id="2.60.120.830">
    <property type="match status" value="1"/>
</dbReference>
<feature type="disulfide bond" evidence="14">
    <location>
        <begin position="469"/>
        <end position="507"/>
    </location>
</feature>
<feature type="disulfide bond" evidence="14">
    <location>
        <begin position="235"/>
        <end position="282"/>
    </location>
</feature>
<dbReference type="InterPro" id="IPR024079">
    <property type="entry name" value="MetalloPept_cat_dom_sf"/>
</dbReference>
<evidence type="ECO:0000256" key="5">
    <source>
        <dbReference type="ARBA" id="ARBA00022729"/>
    </source>
</evidence>
<evidence type="ECO:0000256" key="7">
    <source>
        <dbReference type="ARBA" id="ARBA00022801"/>
    </source>
</evidence>
<comment type="cofactor">
    <cofactor evidence="13">
        <name>Zn(2+)</name>
        <dbReference type="ChEBI" id="CHEBI:29105"/>
    </cofactor>
    <text evidence="13">Binds 1 zinc ion per subunit.</text>
</comment>
<feature type="disulfide bond" evidence="14">
    <location>
        <begin position="401"/>
        <end position="437"/>
    </location>
</feature>
<proteinExistence type="predicted"/>
<evidence type="ECO:0000256" key="9">
    <source>
        <dbReference type="ARBA" id="ARBA00023049"/>
    </source>
</evidence>
<keyword evidence="7" id="KW-0378">Hydrolase</keyword>
<dbReference type="GO" id="GO:0030198">
    <property type="term" value="P:extracellular matrix organization"/>
    <property type="evidence" value="ECO:0007669"/>
    <property type="project" value="InterPro"/>
</dbReference>
<feature type="binding site" evidence="13 15">
    <location>
        <position position="308"/>
    </location>
    <ligand>
        <name>Zn(2+)</name>
        <dbReference type="ChEBI" id="CHEBI:29105"/>
        <note>catalytic</note>
    </ligand>
</feature>
<keyword evidence="2" id="KW-0964">Secreted</keyword>
<feature type="active site" evidence="12 15">
    <location>
        <position position="299"/>
    </location>
</feature>
<feature type="disulfide bond" evidence="14">
    <location>
        <begin position="385"/>
        <end position="406"/>
    </location>
</feature>
<evidence type="ECO:0000313" key="19">
    <source>
        <dbReference type="Proteomes" id="UP000007879"/>
    </source>
</evidence>
<dbReference type="PANTHER" id="PTHR13723">
    <property type="entry name" value="ADAMTS A DISINTEGRIN AND METALLOPROTEASE WITH THROMBOSPONDIN MOTIFS PROTEASE"/>
    <property type="match status" value="1"/>
</dbReference>
<evidence type="ECO:0000256" key="15">
    <source>
        <dbReference type="PROSITE-ProRule" id="PRU00276"/>
    </source>
</evidence>
<evidence type="ECO:0000256" key="6">
    <source>
        <dbReference type="ARBA" id="ARBA00022737"/>
    </source>
</evidence>
<dbReference type="Pfam" id="PF17771">
    <property type="entry name" value="ADAMTS_CR_2"/>
    <property type="match status" value="1"/>
</dbReference>
<dbReference type="SUPFAM" id="SSF82895">
    <property type="entry name" value="TSP-1 type 1 repeat"/>
    <property type="match status" value="3"/>
</dbReference>
<evidence type="ECO:0000256" key="16">
    <source>
        <dbReference type="SAM" id="SignalP"/>
    </source>
</evidence>
<feature type="binding site" evidence="13">
    <location>
        <position position="160"/>
    </location>
    <ligand>
        <name>Ca(2+)</name>
        <dbReference type="ChEBI" id="CHEBI:29108"/>
        <label>2</label>
    </ligand>
</feature>
<feature type="disulfide bond" evidence="14 15">
    <location>
        <begin position="316"/>
        <end position="340"/>
    </location>
</feature>
<dbReference type="GO" id="GO:0031012">
    <property type="term" value="C:extracellular matrix"/>
    <property type="evidence" value="ECO:0007669"/>
    <property type="project" value="TreeGrafter"/>
</dbReference>
<gene>
    <name evidence="18" type="primary">100633222</name>
</gene>
<keyword evidence="19" id="KW-1185">Reference proteome</keyword>
<dbReference type="SMART" id="SM00209">
    <property type="entry name" value="TSP1"/>
    <property type="match status" value="3"/>
</dbReference>
<keyword evidence="4 13" id="KW-0479">Metal-binding</keyword>
<feature type="signal peptide" evidence="16">
    <location>
        <begin position="1"/>
        <end position="19"/>
    </location>
</feature>
<feature type="disulfide bond" evidence="14">
    <location>
        <begin position="480"/>
        <end position="492"/>
    </location>
</feature>
<dbReference type="Proteomes" id="UP000007879">
    <property type="component" value="Unassembled WGS sequence"/>
</dbReference>
<evidence type="ECO:0000256" key="1">
    <source>
        <dbReference type="ARBA" id="ARBA00004613"/>
    </source>
</evidence>
<reference evidence="18" key="2">
    <citation type="submission" date="2024-06" db="UniProtKB">
        <authorList>
            <consortium name="EnsemblMetazoa"/>
        </authorList>
    </citation>
    <scope>IDENTIFICATION</scope>
</reference>
<dbReference type="Gene3D" id="3.40.390.10">
    <property type="entry name" value="Collagenase (Catalytic Domain)"/>
    <property type="match status" value="1"/>
</dbReference>
<dbReference type="InterPro" id="IPR001590">
    <property type="entry name" value="Peptidase_M12B"/>
</dbReference>
<dbReference type="InterPro" id="IPR000884">
    <property type="entry name" value="TSP1_rpt"/>
</dbReference>
<keyword evidence="11" id="KW-0325">Glycoprotein</keyword>
<keyword evidence="10 14" id="KW-1015">Disulfide bond</keyword>
<dbReference type="Pfam" id="PF19236">
    <property type="entry name" value="ADAMTS_CR_3"/>
    <property type="match status" value="1"/>
</dbReference>
<feature type="domain" description="Peptidase M12B" evidence="17">
    <location>
        <begin position="157"/>
        <end position="361"/>
    </location>
</feature>
<dbReference type="Gene3D" id="2.20.100.10">
    <property type="entry name" value="Thrombospondin type-1 (TSP1) repeat"/>
    <property type="match status" value="3"/>
</dbReference>
<dbReference type="PROSITE" id="PS50092">
    <property type="entry name" value="TSP1"/>
    <property type="match status" value="3"/>
</dbReference>
<dbReference type="InterPro" id="IPR010294">
    <property type="entry name" value="ADAMTS_spacer1"/>
</dbReference>
<sequence>MESLIILSFLLSLALLVHSAPAPRPAGDSLTVFPHVISSSPSNKLISLNHTSLIINITINNFHHSLTTDCSFYSGSVLNHDNGWTTLSICKNNELSGIIKLEEGMFTLQPMDGDTNAHALDKMSNDLPHDHCSSPAPTDQVVSGERLKRHQSKVLEKTIELALVIDRSLYSIHQENLTDYILHIMNTVTHLYKDPSIGSASIVNIALVKLIVWNDTTTDTITSNANPIATKDQFCQWQSKERTGSHHDIAVLLTGGSICETTSCNILGIANYRSACNHDTSCAVVRDTGLSTAFTLAHELGHNLGMYHDGDAMSNCETNDKFIMSSSFKASTNPHIWSKCSELQLYDFLSSSESSCLDNDPDATVAPPPSAAPLIGQFYSLNEQCKLLYGANSTTCHKTDCSVLWCSTDGVSCDQTQHSPPAGGSPCLFTNTTQGVCYHGNCRLQGEVSTPIDGGWSQWSNWGTCSSTCGDGIQSRTRYCNKPLPQYGGKRCVGERLEYKLCRNEECLIDYRNYRCSQLKPADGAAGTSHKEWIAADPSSVAKYLLNSCHLYCKYKDDQSWYLMEKNIPEGTSCIAQSLAAGVCIQRKCIQIGCDGKLGSDYYTDRCGVTCGDNSTCNYITMKYTPTPGLTNRYHDVLTLPAGASNIEIDTDKQSYNVIAAYTTKFELNGPDTRSYQYGVAYIAGTYWMYSHYYLHTNGPINQTLTIKLFAADTSLLTVQYTLPNYWRTGPWSSCSPVCGNGTRTRNVTCGHDDSNKCNVDNKPVATLPCDQESCDSYHWRAGDWTQCSATCGGGTQTRNVQCQHINGSNRTSEYCTGKDKPVDIRMCSTQNCCQNHFSSAVCEAILEYGLCSNYKDQCCSTCK</sequence>
<organism evidence="18 19">
    <name type="scientific">Amphimedon queenslandica</name>
    <name type="common">Sponge</name>
    <dbReference type="NCBI Taxonomy" id="400682"/>
    <lineage>
        <taxon>Eukaryota</taxon>
        <taxon>Metazoa</taxon>
        <taxon>Porifera</taxon>
        <taxon>Demospongiae</taxon>
        <taxon>Heteroscleromorpha</taxon>
        <taxon>Haplosclerida</taxon>
        <taxon>Niphatidae</taxon>
        <taxon>Amphimedon</taxon>
    </lineage>
</organism>
<dbReference type="FunFam" id="2.20.100.10:FF:000005">
    <property type="entry name" value="ADAM metallopeptidase with thrombospondin type 1 motif 9"/>
    <property type="match status" value="1"/>
</dbReference>
<dbReference type="GO" id="GO:0046872">
    <property type="term" value="F:metal ion binding"/>
    <property type="evidence" value="ECO:0007669"/>
    <property type="project" value="UniProtKB-KW"/>
</dbReference>
<evidence type="ECO:0000256" key="11">
    <source>
        <dbReference type="ARBA" id="ARBA00023180"/>
    </source>
</evidence>
<feature type="chain" id="PRO_5042846477" description="Peptidase M12B domain-containing protein" evidence="16">
    <location>
        <begin position="20"/>
        <end position="864"/>
    </location>
</feature>
<dbReference type="Gene3D" id="3.40.1620.60">
    <property type="match status" value="1"/>
</dbReference>
<evidence type="ECO:0000256" key="3">
    <source>
        <dbReference type="ARBA" id="ARBA00022670"/>
    </source>
</evidence>
<protein>
    <recommendedName>
        <fullName evidence="17">Peptidase M12B domain-containing protein</fullName>
    </recommendedName>
</protein>
<dbReference type="Pfam" id="PF01421">
    <property type="entry name" value="Reprolysin"/>
    <property type="match status" value="1"/>
</dbReference>
<comment type="subcellular location">
    <subcellularLocation>
        <location evidence="1">Secreted</location>
    </subcellularLocation>
</comment>
<keyword evidence="8 13" id="KW-0862">Zinc</keyword>
<dbReference type="AlphaFoldDB" id="A0AAN0JGA9"/>
<dbReference type="PANTHER" id="PTHR13723:SF281">
    <property type="entry name" value="PAPILIN"/>
    <property type="match status" value="1"/>
</dbReference>
<feature type="binding site" evidence="13">
    <location>
        <position position="248"/>
    </location>
    <ligand>
        <name>Ca(2+)</name>
        <dbReference type="ChEBI" id="CHEBI:29108"/>
        <label>1</label>
    </ligand>
</feature>
<dbReference type="PRINTS" id="PR01705">
    <property type="entry name" value="TSP1REPEAT"/>
</dbReference>
<evidence type="ECO:0000256" key="2">
    <source>
        <dbReference type="ARBA" id="ARBA00022525"/>
    </source>
</evidence>
<name>A0AAN0JGA9_AMPQE</name>
<evidence type="ECO:0000259" key="17">
    <source>
        <dbReference type="PROSITE" id="PS50215"/>
    </source>
</evidence>
<feature type="disulfide bond" evidence="14">
    <location>
        <begin position="427"/>
        <end position="442"/>
    </location>
</feature>
<dbReference type="GO" id="GO:0004222">
    <property type="term" value="F:metalloendopeptidase activity"/>
    <property type="evidence" value="ECO:0007669"/>
    <property type="project" value="InterPro"/>
</dbReference>
<feature type="binding site" evidence="13 15">
    <location>
        <position position="302"/>
    </location>
    <ligand>
        <name>Zn(2+)</name>
        <dbReference type="ChEBI" id="CHEBI:29105"/>
        <note>catalytic</note>
    </ligand>
</feature>
<dbReference type="InterPro" id="IPR013273">
    <property type="entry name" value="ADAMTS/ADAMTS-like"/>
</dbReference>
<dbReference type="GO" id="GO:0006508">
    <property type="term" value="P:proteolysis"/>
    <property type="evidence" value="ECO:0007669"/>
    <property type="project" value="UniProtKB-KW"/>
</dbReference>
<keyword evidence="9" id="KW-0482">Metalloprotease</keyword>
<feature type="binding site" evidence="13">
    <location>
        <position position="356"/>
    </location>
    <ligand>
        <name>Ca(2+)</name>
        <dbReference type="ChEBI" id="CHEBI:29108"/>
        <label>1</label>
    </ligand>
</feature>
<dbReference type="Pfam" id="PF05986">
    <property type="entry name" value="ADAMTS_spacer1"/>
    <property type="match status" value="1"/>
</dbReference>
<dbReference type="Pfam" id="PF19030">
    <property type="entry name" value="TSP1_ADAMTS"/>
    <property type="match status" value="2"/>
</dbReference>
<keyword evidence="13" id="KW-0106">Calcium</keyword>
<dbReference type="Pfam" id="PF00090">
    <property type="entry name" value="TSP_1"/>
    <property type="match status" value="1"/>
</dbReference>
<evidence type="ECO:0000256" key="8">
    <source>
        <dbReference type="ARBA" id="ARBA00022833"/>
    </source>
</evidence>
<feature type="disulfide bond" evidence="14">
    <location>
        <begin position="259"/>
        <end position="264"/>
    </location>
</feature>
<reference evidence="19" key="1">
    <citation type="journal article" date="2010" name="Nature">
        <title>The Amphimedon queenslandica genome and the evolution of animal complexity.</title>
        <authorList>
            <person name="Srivastava M."/>
            <person name="Simakov O."/>
            <person name="Chapman J."/>
            <person name="Fahey B."/>
            <person name="Gauthier M.E."/>
            <person name="Mitros T."/>
            <person name="Richards G.S."/>
            <person name="Conaco C."/>
            <person name="Dacre M."/>
            <person name="Hellsten U."/>
            <person name="Larroux C."/>
            <person name="Putnam N.H."/>
            <person name="Stanke M."/>
            <person name="Adamska M."/>
            <person name="Darling A."/>
            <person name="Degnan S.M."/>
            <person name="Oakley T.H."/>
            <person name="Plachetzki D.C."/>
            <person name="Zhai Y."/>
            <person name="Adamski M."/>
            <person name="Calcino A."/>
            <person name="Cummins S.F."/>
            <person name="Goodstein D.M."/>
            <person name="Harris C."/>
            <person name="Jackson D.J."/>
            <person name="Leys S.P."/>
            <person name="Shu S."/>
            <person name="Woodcroft B.J."/>
            <person name="Vervoort M."/>
            <person name="Kosik K.S."/>
            <person name="Manning G."/>
            <person name="Degnan B.M."/>
            <person name="Rokhsar D.S."/>
        </authorList>
    </citation>
    <scope>NUCLEOTIDE SEQUENCE [LARGE SCALE GENOMIC DNA]</scope>
</reference>
<dbReference type="PROSITE" id="PS50215">
    <property type="entry name" value="ADAM_MEPRO"/>
    <property type="match status" value="1"/>
</dbReference>
<dbReference type="EnsemblMetazoa" id="XM_020000516.1">
    <property type="protein sequence ID" value="XP_019856075.1"/>
    <property type="gene ID" value="LOC100633222"/>
</dbReference>
<dbReference type="InterPro" id="IPR041645">
    <property type="entry name" value="ADAMTS_CR_2"/>
</dbReference>
<feature type="binding site" evidence="13">
    <location>
        <position position="160"/>
    </location>
    <ligand>
        <name>Ca(2+)</name>
        <dbReference type="ChEBI" id="CHEBI:29108"/>
        <label>1</label>
    </ligand>
</feature>
<dbReference type="InterPro" id="IPR050439">
    <property type="entry name" value="ADAMTS_ADAMTS-like"/>
</dbReference>
<evidence type="ECO:0000256" key="4">
    <source>
        <dbReference type="ARBA" id="ARBA00022723"/>
    </source>
</evidence>
<dbReference type="GO" id="GO:0005576">
    <property type="term" value="C:extracellular region"/>
    <property type="evidence" value="ECO:0007669"/>
    <property type="project" value="UniProtKB-SubCell"/>
</dbReference>
<evidence type="ECO:0000256" key="12">
    <source>
        <dbReference type="PIRSR" id="PIRSR613273-1"/>
    </source>
</evidence>
<keyword evidence="5 16" id="KW-0732">Signal</keyword>
<dbReference type="InterPro" id="IPR045371">
    <property type="entry name" value="ADAMTS_CR_3"/>
</dbReference>
<dbReference type="PRINTS" id="PR01857">
    <property type="entry name" value="ADAMTSFAMILY"/>
</dbReference>
<dbReference type="InterPro" id="IPR036383">
    <property type="entry name" value="TSP1_rpt_sf"/>
</dbReference>
<feature type="disulfide bond" evidence="14">
    <location>
        <begin position="465"/>
        <end position="502"/>
    </location>
</feature>
<keyword evidence="6" id="KW-0677">Repeat</keyword>
<evidence type="ECO:0000256" key="13">
    <source>
        <dbReference type="PIRSR" id="PIRSR613273-2"/>
    </source>
</evidence>
<evidence type="ECO:0000256" key="10">
    <source>
        <dbReference type="ARBA" id="ARBA00023157"/>
    </source>
</evidence>
<dbReference type="SUPFAM" id="SSF55486">
    <property type="entry name" value="Metalloproteases ('zincins'), catalytic domain"/>
    <property type="match status" value="1"/>
</dbReference>
<evidence type="ECO:0000256" key="14">
    <source>
        <dbReference type="PIRSR" id="PIRSR613273-3"/>
    </source>
</evidence>
<accession>A0AAN0JGA9</accession>
<keyword evidence="3" id="KW-0645">Protease</keyword>
<feature type="binding site" evidence="13 15">
    <location>
        <position position="298"/>
    </location>
    <ligand>
        <name>Zn(2+)</name>
        <dbReference type="ChEBI" id="CHEBI:29105"/>
        <note>catalytic</note>
    </ligand>
</feature>
<feature type="disulfide bond" evidence="14 15">
    <location>
        <begin position="276"/>
        <end position="356"/>
    </location>
</feature>